<comment type="caution">
    <text evidence="1">The sequence shown here is derived from an EMBL/GenBank/DDBJ whole genome shotgun (WGS) entry which is preliminary data.</text>
</comment>
<dbReference type="EMBL" id="JAVFWL010000003">
    <property type="protein sequence ID" value="KAK6743720.1"/>
    <property type="molecule type" value="Genomic_DNA"/>
</dbReference>
<organism evidence="1 2">
    <name type="scientific">Necator americanus</name>
    <name type="common">Human hookworm</name>
    <dbReference type="NCBI Taxonomy" id="51031"/>
    <lineage>
        <taxon>Eukaryota</taxon>
        <taxon>Metazoa</taxon>
        <taxon>Ecdysozoa</taxon>
        <taxon>Nematoda</taxon>
        <taxon>Chromadorea</taxon>
        <taxon>Rhabditida</taxon>
        <taxon>Rhabditina</taxon>
        <taxon>Rhabditomorpha</taxon>
        <taxon>Strongyloidea</taxon>
        <taxon>Ancylostomatidae</taxon>
        <taxon>Bunostominae</taxon>
        <taxon>Necator</taxon>
    </lineage>
</organism>
<protein>
    <submittedName>
        <fullName evidence="1">Uncharacterized protein</fullName>
    </submittedName>
</protein>
<evidence type="ECO:0000313" key="2">
    <source>
        <dbReference type="Proteomes" id="UP001303046"/>
    </source>
</evidence>
<accession>A0ABR1CZU2</accession>
<sequence length="77" mass="9124">MAESTRIFKRRLSQLLPMNSSSPHLPQQQCQFVWHPKRDRLLPAFDFLGFPSIPSIFDLSAPLFRLRCCILLYYLRN</sequence>
<name>A0ABR1CZU2_NECAM</name>
<keyword evidence="2" id="KW-1185">Reference proteome</keyword>
<proteinExistence type="predicted"/>
<gene>
    <name evidence="1" type="primary">Necator_chrIII.g11565</name>
    <name evidence="1" type="ORF">RB195_010800</name>
</gene>
<reference evidence="1 2" key="1">
    <citation type="submission" date="2023-08" db="EMBL/GenBank/DDBJ databases">
        <title>A Necator americanus chromosomal reference genome.</title>
        <authorList>
            <person name="Ilik V."/>
            <person name="Petrzelkova K.J."/>
            <person name="Pardy F."/>
            <person name="Fuh T."/>
            <person name="Niatou-Singa F.S."/>
            <person name="Gouil Q."/>
            <person name="Baker L."/>
            <person name="Ritchie M.E."/>
            <person name="Jex A.R."/>
            <person name="Gazzola D."/>
            <person name="Li H."/>
            <person name="Toshio Fujiwara R."/>
            <person name="Zhan B."/>
            <person name="Aroian R.V."/>
            <person name="Pafco B."/>
            <person name="Schwarz E.M."/>
        </authorList>
    </citation>
    <scope>NUCLEOTIDE SEQUENCE [LARGE SCALE GENOMIC DNA]</scope>
    <source>
        <strain evidence="1 2">Aroian</strain>
        <tissue evidence="1">Whole animal</tissue>
    </source>
</reference>
<dbReference type="Proteomes" id="UP001303046">
    <property type="component" value="Unassembled WGS sequence"/>
</dbReference>
<evidence type="ECO:0000313" key="1">
    <source>
        <dbReference type="EMBL" id="KAK6743720.1"/>
    </source>
</evidence>